<dbReference type="PANTHER" id="PTHR33103">
    <property type="entry name" value="OS01G0153900 PROTEIN"/>
    <property type="match status" value="1"/>
</dbReference>
<dbReference type="Pfam" id="PF05056">
    <property type="entry name" value="DUF674"/>
    <property type="match status" value="1"/>
</dbReference>
<sequence length="107" mass="12321">MKTFAGKDFVETLFSFLTLPLGTIIQPLSKNKQNHDQEAEVGCINNLYHSVENASDEVFWNPICKQMLLRPRNPCEALCRKLKLNVDHTEPTRCFMCTLGTDLHRRV</sequence>
<comment type="caution">
    <text evidence="1">The sequence shown here is derived from an EMBL/GenBank/DDBJ whole genome shotgun (WGS) entry which is preliminary data.</text>
</comment>
<accession>A0A445EB83</accession>
<name>A0A445EB83_ARAHY</name>
<dbReference type="Proteomes" id="UP000289738">
    <property type="component" value="Chromosome A02"/>
</dbReference>
<evidence type="ECO:0000313" key="2">
    <source>
        <dbReference type="Proteomes" id="UP000289738"/>
    </source>
</evidence>
<organism evidence="1 2">
    <name type="scientific">Arachis hypogaea</name>
    <name type="common">Peanut</name>
    <dbReference type="NCBI Taxonomy" id="3818"/>
    <lineage>
        <taxon>Eukaryota</taxon>
        <taxon>Viridiplantae</taxon>
        <taxon>Streptophyta</taxon>
        <taxon>Embryophyta</taxon>
        <taxon>Tracheophyta</taxon>
        <taxon>Spermatophyta</taxon>
        <taxon>Magnoliopsida</taxon>
        <taxon>eudicotyledons</taxon>
        <taxon>Gunneridae</taxon>
        <taxon>Pentapetalae</taxon>
        <taxon>rosids</taxon>
        <taxon>fabids</taxon>
        <taxon>Fabales</taxon>
        <taxon>Fabaceae</taxon>
        <taxon>Papilionoideae</taxon>
        <taxon>50 kb inversion clade</taxon>
        <taxon>dalbergioids sensu lato</taxon>
        <taxon>Dalbergieae</taxon>
        <taxon>Pterocarpus clade</taxon>
        <taxon>Arachis</taxon>
    </lineage>
</organism>
<protein>
    <submittedName>
        <fullName evidence="1">Uncharacterized protein</fullName>
    </submittedName>
</protein>
<dbReference type="EMBL" id="SDMP01000002">
    <property type="protein sequence ID" value="RYR72687.1"/>
    <property type="molecule type" value="Genomic_DNA"/>
</dbReference>
<dbReference type="AlphaFoldDB" id="A0A445EB83"/>
<gene>
    <name evidence="1" type="ORF">Ahy_A02g006914</name>
</gene>
<dbReference type="InterPro" id="IPR007750">
    <property type="entry name" value="DUF674"/>
</dbReference>
<reference evidence="1 2" key="1">
    <citation type="submission" date="2019-01" db="EMBL/GenBank/DDBJ databases">
        <title>Sequencing of cultivated peanut Arachis hypogaea provides insights into genome evolution and oil improvement.</title>
        <authorList>
            <person name="Chen X."/>
        </authorList>
    </citation>
    <scope>NUCLEOTIDE SEQUENCE [LARGE SCALE GENOMIC DNA]</scope>
    <source>
        <strain evidence="2">cv. Fuhuasheng</strain>
        <tissue evidence="1">Leaves</tissue>
    </source>
</reference>
<proteinExistence type="predicted"/>
<keyword evidence="2" id="KW-1185">Reference proteome</keyword>
<dbReference type="Gramene" id="arahy.Tifrunner.gnm2.ann2.Ah02g279400.1">
    <property type="protein sequence ID" value="arahy.Tifrunner.gnm2.ann2.Ah02g279400.1-CDS-1"/>
    <property type="gene ID" value="arahy.Tifrunner.gnm2.ann2.Ah02g279400"/>
</dbReference>
<dbReference type="PANTHER" id="PTHR33103:SF27">
    <property type="entry name" value="OS04G0594700 PROTEIN"/>
    <property type="match status" value="1"/>
</dbReference>
<evidence type="ECO:0000313" key="1">
    <source>
        <dbReference type="EMBL" id="RYR72687.1"/>
    </source>
</evidence>